<name>A0AAW0J7I2_QUESU</name>
<gene>
    <name evidence="1" type="ORF">CFP56_036458</name>
</gene>
<evidence type="ECO:0000313" key="2">
    <source>
        <dbReference type="Proteomes" id="UP000237347"/>
    </source>
</evidence>
<protein>
    <submittedName>
        <fullName evidence="1">Uncharacterized protein</fullName>
    </submittedName>
</protein>
<dbReference type="EMBL" id="PKMF04000664">
    <property type="protein sequence ID" value="KAK7822518.1"/>
    <property type="molecule type" value="Genomic_DNA"/>
</dbReference>
<reference evidence="1 2" key="1">
    <citation type="journal article" date="2018" name="Sci. Data">
        <title>The draft genome sequence of cork oak.</title>
        <authorList>
            <person name="Ramos A.M."/>
            <person name="Usie A."/>
            <person name="Barbosa P."/>
            <person name="Barros P.M."/>
            <person name="Capote T."/>
            <person name="Chaves I."/>
            <person name="Simoes F."/>
            <person name="Abreu I."/>
            <person name="Carrasquinho I."/>
            <person name="Faro C."/>
            <person name="Guimaraes J.B."/>
            <person name="Mendonca D."/>
            <person name="Nobrega F."/>
            <person name="Rodrigues L."/>
            <person name="Saibo N.J.M."/>
            <person name="Varela M.C."/>
            <person name="Egas C."/>
            <person name="Matos J."/>
            <person name="Miguel C.M."/>
            <person name="Oliveira M.M."/>
            <person name="Ricardo C.P."/>
            <person name="Goncalves S."/>
        </authorList>
    </citation>
    <scope>NUCLEOTIDE SEQUENCE [LARGE SCALE GENOMIC DNA]</scope>
    <source>
        <strain evidence="2">cv. HL8</strain>
    </source>
</reference>
<comment type="caution">
    <text evidence="1">The sequence shown here is derived from an EMBL/GenBank/DDBJ whole genome shotgun (WGS) entry which is preliminary data.</text>
</comment>
<evidence type="ECO:0000313" key="1">
    <source>
        <dbReference type="EMBL" id="KAK7822518.1"/>
    </source>
</evidence>
<dbReference type="Proteomes" id="UP000237347">
    <property type="component" value="Unassembled WGS sequence"/>
</dbReference>
<accession>A0AAW0J7I2</accession>
<proteinExistence type="predicted"/>
<dbReference type="AlphaFoldDB" id="A0AAW0J7I2"/>
<sequence length="42" mass="4961">MLTKHAKHQKEFLNITVEMMKFLLRKEKTILFALNVDAVKTT</sequence>
<organism evidence="1 2">
    <name type="scientific">Quercus suber</name>
    <name type="common">Cork oak</name>
    <dbReference type="NCBI Taxonomy" id="58331"/>
    <lineage>
        <taxon>Eukaryota</taxon>
        <taxon>Viridiplantae</taxon>
        <taxon>Streptophyta</taxon>
        <taxon>Embryophyta</taxon>
        <taxon>Tracheophyta</taxon>
        <taxon>Spermatophyta</taxon>
        <taxon>Magnoliopsida</taxon>
        <taxon>eudicotyledons</taxon>
        <taxon>Gunneridae</taxon>
        <taxon>Pentapetalae</taxon>
        <taxon>rosids</taxon>
        <taxon>fabids</taxon>
        <taxon>Fagales</taxon>
        <taxon>Fagaceae</taxon>
        <taxon>Quercus</taxon>
    </lineage>
</organism>
<keyword evidence="2" id="KW-1185">Reference proteome</keyword>